<evidence type="ECO:0000256" key="3">
    <source>
        <dbReference type="ARBA" id="ARBA00012438"/>
    </source>
</evidence>
<dbReference type="CDD" id="cd00082">
    <property type="entry name" value="HisKA"/>
    <property type="match status" value="1"/>
</dbReference>
<dbReference type="Gene3D" id="1.10.287.130">
    <property type="match status" value="1"/>
</dbReference>
<evidence type="ECO:0000256" key="4">
    <source>
        <dbReference type="ARBA" id="ARBA00022475"/>
    </source>
</evidence>
<dbReference type="Gene3D" id="3.30.565.10">
    <property type="entry name" value="Histidine kinase-like ATPase, C-terminal domain"/>
    <property type="match status" value="1"/>
</dbReference>
<dbReference type="Gene3D" id="3.40.50.2300">
    <property type="match status" value="1"/>
</dbReference>
<feature type="domain" description="Histidine kinase" evidence="13">
    <location>
        <begin position="158"/>
        <end position="381"/>
    </location>
</feature>
<dbReference type="SMART" id="SM00388">
    <property type="entry name" value="HisKA"/>
    <property type="match status" value="1"/>
</dbReference>
<dbReference type="Proteomes" id="UP000565205">
    <property type="component" value="Unassembled WGS sequence"/>
</dbReference>
<dbReference type="InterPro" id="IPR003594">
    <property type="entry name" value="HATPase_dom"/>
</dbReference>
<evidence type="ECO:0000313" key="17">
    <source>
        <dbReference type="Proteomes" id="UP000557688"/>
    </source>
</evidence>
<feature type="modified residue" description="4-aspartylphosphate" evidence="12">
    <location>
        <position position="54"/>
    </location>
</feature>
<dbReference type="Proteomes" id="UP000557688">
    <property type="component" value="Unassembled WGS sequence"/>
</dbReference>
<dbReference type="PANTHER" id="PTHR43547:SF2">
    <property type="entry name" value="HYBRID SIGNAL TRANSDUCTION HISTIDINE KINASE C"/>
    <property type="match status" value="1"/>
</dbReference>
<dbReference type="AlphaFoldDB" id="A0A850NQI4"/>
<dbReference type="InterPro" id="IPR036097">
    <property type="entry name" value="HisK_dim/P_sf"/>
</dbReference>
<comment type="caution">
    <text evidence="16">The sequence shown here is derived from an EMBL/GenBank/DDBJ whole genome shotgun (WGS) entry which is preliminary data.</text>
</comment>
<dbReference type="SUPFAM" id="SSF55874">
    <property type="entry name" value="ATPase domain of HSP90 chaperone/DNA topoisomerase II/histidine kinase"/>
    <property type="match status" value="1"/>
</dbReference>
<evidence type="ECO:0000256" key="5">
    <source>
        <dbReference type="ARBA" id="ARBA00022553"/>
    </source>
</evidence>
<dbReference type="EMBL" id="JACHXV010000006">
    <property type="protein sequence ID" value="MBB3174109.1"/>
    <property type="molecule type" value="Genomic_DNA"/>
</dbReference>
<keyword evidence="4" id="KW-1003">Cell membrane</keyword>
<comment type="subcellular location">
    <subcellularLocation>
        <location evidence="2">Cell membrane</location>
    </subcellularLocation>
</comment>
<dbReference type="EMBL" id="JABXXQ010000021">
    <property type="protein sequence ID" value="NVN29238.1"/>
    <property type="molecule type" value="Genomic_DNA"/>
</dbReference>
<evidence type="ECO:0000256" key="10">
    <source>
        <dbReference type="ARBA" id="ARBA00023012"/>
    </source>
</evidence>
<accession>A0A850NQI4</accession>
<dbReference type="GO" id="GO:0005524">
    <property type="term" value="F:ATP binding"/>
    <property type="evidence" value="ECO:0007669"/>
    <property type="project" value="UniProtKB-KW"/>
</dbReference>
<dbReference type="InterPro" id="IPR004358">
    <property type="entry name" value="Sig_transdc_His_kin-like_C"/>
</dbReference>
<dbReference type="SMART" id="SM00387">
    <property type="entry name" value="HATPase_c"/>
    <property type="match status" value="1"/>
</dbReference>
<evidence type="ECO:0000256" key="11">
    <source>
        <dbReference type="ARBA" id="ARBA00023136"/>
    </source>
</evidence>
<dbReference type="SUPFAM" id="SSF47384">
    <property type="entry name" value="Homodimeric domain of signal transducing histidine kinase"/>
    <property type="match status" value="1"/>
</dbReference>
<dbReference type="InterPro" id="IPR003661">
    <property type="entry name" value="HisK_dim/P_dom"/>
</dbReference>
<evidence type="ECO:0000259" key="14">
    <source>
        <dbReference type="PROSITE" id="PS50110"/>
    </source>
</evidence>
<sequence>MSQVCCLLVDDLDENLLSLEALLRGGDLRLLKARSGVEALELLLRHEVALALVDVQMPGMDGFELAEFMRGNERTRHVPIIFVTAGSTDRQRRFRGYEAGAVDFIGKPIEPDILRSKARVFFDLDRQRQQILAQRDELEAYAAALRLADQTKDRMLAIVAHELRNPIASLQAGLRLLLRAEPSDDRPVPDRTGRVRGLMEQQLDHLVRLIDDLLDVSRVSAGKISLQREKLDLLDVLTAAADSAQPVMEAAGHSFTYIPPEHTAAIEADRTRLAQIIANLLGNAAKYTPRGGRITLSAEIGEASVRIVVSDDGIGIPPDQQAQIFQMFAQVDDHRTHAQGGLGIGLALVRQLVQLHGGSIEVHSQGAGCGSRFSVTLPRLDVEAMAPTGTVRMRGAAG</sequence>
<feature type="domain" description="Response regulatory" evidence="14">
    <location>
        <begin position="5"/>
        <end position="122"/>
    </location>
</feature>
<keyword evidence="9" id="KW-0067">ATP-binding</keyword>
<dbReference type="EC" id="2.7.13.3" evidence="3"/>
<dbReference type="InterPro" id="IPR001789">
    <property type="entry name" value="Sig_transdc_resp-reg_receiver"/>
</dbReference>
<dbReference type="FunFam" id="3.30.565.10:FF:000023">
    <property type="entry name" value="PAS domain-containing sensor histidine kinase"/>
    <property type="match status" value="1"/>
</dbReference>
<dbReference type="PROSITE" id="PS50109">
    <property type="entry name" value="HIS_KIN"/>
    <property type="match status" value="1"/>
</dbReference>
<keyword evidence="17" id="KW-1185">Reference proteome</keyword>
<evidence type="ECO:0000256" key="7">
    <source>
        <dbReference type="ARBA" id="ARBA00022741"/>
    </source>
</evidence>
<dbReference type="InterPro" id="IPR011006">
    <property type="entry name" value="CheY-like_superfamily"/>
</dbReference>
<reference evidence="16 18" key="1">
    <citation type="submission" date="2020-06" db="EMBL/GenBank/DDBJ databases">
        <title>Description of novel acetic acid bacteria.</title>
        <authorList>
            <person name="Sombolestani A."/>
        </authorList>
    </citation>
    <scope>NUCLEOTIDE SEQUENCE [LARGE SCALE GENOMIC DNA]</scope>
    <source>
        <strain evidence="16 18">LMG 26838</strain>
    </source>
</reference>
<dbReference type="Pfam" id="PF02518">
    <property type="entry name" value="HATPase_c"/>
    <property type="match status" value="1"/>
</dbReference>
<evidence type="ECO:0000259" key="13">
    <source>
        <dbReference type="PROSITE" id="PS50109"/>
    </source>
</evidence>
<dbReference type="GO" id="GO:0000155">
    <property type="term" value="F:phosphorelay sensor kinase activity"/>
    <property type="evidence" value="ECO:0007669"/>
    <property type="project" value="InterPro"/>
</dbReference>
<dbReference type="CDD" id="cd16922">
    <property type="entry name" value="HATPase_EvgS-ArcB-TorS-like"/>
    <property type="match status" value="1"/>
</dbReference>
<evidence type="ECO:0000256" key="2">
    <source>
        <dbReference type="ARBA" id="ARBA00004236"/>
    </source>
</evidence>
<dbReference type="SMART" id="SM00448">
    <property type="entry name" value="REC"/>
    <property type="match status" value="1"/>
</dbReference>
<evidence type="ECO:0000313" key="15">
    <source>
        <dbReference type="EMBL" id="MBB3174109.1"/>
    </source>
</evidence>
<evidence type="ECO:0000256" key="8">
    <source>
        <dbReference type="ARBA" id="ARBA00022777"/>
    </source>
</evidence>
<keyword evidence="8 16" id="KW-0418">Kinase</keyword>
<organism evidence="16 18">
    <name type="scientific">Endobacter medicaginis</name>
    <dbReference type="NCBI Taxonomy" id="1181271"/>
    <lineage>
        <taxon>Bacteria</taxon>
        <taxon>Pseudomonadati</taxon>
        <taxon>Pseudomonadota</taxon>
        <taxon>Alphaproteobacteria</taxon>
        <taxon>Acetobacterales</taxon>
        <taxon>Acetobacteraceae</taxon>
        <taxon>Endobacter</taxon>
    </lineage>
</organism>
<dbReference type="Pfam" id="PF00512">
    <property type="entry name" value="HisKA"/>
    <property type="match status" value="1"/>
</dbReference>
<protein>
    <recommendedName>
        <fullName evidence="3">histidine kinase</fullName>
        <ecNumber evidence="3">2.7.13.3</ecNumber>
    </recommendedName>
</protein>
<proteinExistence type="predicted"/>
<keyword evidence="11" id="KW-0472">Membrane</keyword>
<keyword evidence="5 12" id="KW-0597">Phosphoprotein</keyword>
<evidence type="ECO:0000256" key="6">
    <source>
        <dbReference type="ARBA" id="ARBA00022679"/>
    </source>
</evidence>
<evidence type="ECO:0000256" key="12">
    <source>
        <dbReference type="PROSITE-ProRule" id="PRU00169"/>
    </source>
</evidence>
<name>A0A850NQI4_9PROT</name>
<dbReference type="PROSITE" id="PS50110">
    <property type="entry name" value="RESPONSE_REGULATORY"/>
    <property type="match status" value="1"/>
</dbReference>
<dbReference type="PANTHER" id="PTHR43547">
    <property type="entry name" value="TWO-COMPONENT HISTIDINE KINASE"/>
    <property type="match status" value="1"/>
</dbReference>
<evidence type="ECO:0000313" key="16">
    <source>
        <dbReference type="EMBL" id="NVN29238.1"/>
    </source>
</evidence>
<reference evidence="15 17" key="2">
    <citation type="submission" date="2020-08" db="EMBL/GenBank/DDBJ databases">
        <title>Genomic Encyclopedia of Type Strains, Phase III (KMG-III): the genomes of soil and plant-associated and newly described type strains.</title>
        <authorList>
            <person name="Whitman W."/>
        </authorList>
    </citation>
    <scope>NUCLEOTIDE SEQUENCE [LARGE SCALE GENOMIC DNA]</scope>
    <source>
        <strain evidence="15 17">CECT 8088</strain>
    </source>
</reference>
<evidence type="ECO:0000256" key="1">
    <source>
        <dbReference type="ARBA" id="ARBA00000085"/>
    </source>
</evidence>
<dbReference type="Pfam" id="PF00072">
    <property type="entry name" value="Response_reg"/>
    <property type="match status" value="1"/>
</dbReference>
<comment type="catalytic activity">
    <reaction evidence="1">
        <text>ATP + protein L-histidine = ADP + protein N-phospho-L-histidine.</text>
        <dbReference type="EC" id="2.7.13.3"/>
    </reaction>
</comment>
<gene>
    <name evidence="15" type="ORF">FHR90_001945</name>
    <name evidence="16" type="ORF">HUK83_02635</name>
</gene>
<keyword evidence="10" id="KW-0902">Two-component regulatory system</keyword>
<keyword evidence="6" id="KW-0808">Transferase</keyword>
<dbReference type="PRINTS" id="PR00344">
    <property type="entry name" value="BCTRLSENSOR"/>
</dbReference>
<dbReference type="SUPFAM" id="SSF52172">
    <property type="entry name" value="CheY-like"/>
    <property type="match status" value="1"/>
</dbReference>
<dbReference type="RefSeq" id="WP_176621965.1">
    <property type="nucleotide sequence ID" value="NZ_JABXXQ010000021.1"/>
</dbReference>
<keyword evidence="7" id="KW-0547">Nucleotide-binding</keyword>
<dbReference type="InterPro" id="IPR005467">
    <property type="entry name" value="His_kinase_dom"/>
</dbReference>
<dbReference type="InterPro" id="IPR036890">
    <property type="entry name" value="HATPase_C_sf"/>
</dbReference>
<evidence type="ECO:0000256" key="9">
    <source>
        <dbReference type="ARBA" id="ARBA00022840"/>
    </source>
</evidence>
<dbReference type="GO" id="GO:0005886">
    <property type="term" value="C:plasma membrane"/>
    <property type="evidence" value="ECO:0007669"/>
    <property type="project" value="UniProtKB-SubCell"/>
</dbReference>
<evidence type="ECO:0000313" key="18">
    <source>
        <dbReference type="Proteomes" id="UP000565205"/>
    </source>
</evidence>